<sequence length="78" mass="8775">MKQIIKEIFILAIFSLVIILATVLASKAFATTPQETCEIKGGVWTGEYCAPRDMTDDEIVYAQEYTKHAEMKGLLYVD</sequence>
<dbReference type="OrthoDB" id="9857770at2"/>
<reference evidence="1 2" key="1">
    <citation type="submission" date="2018-05" db="EMBL/GenBank/DDBJ databases">
        <title>Genomic Encyclopedia of Type Strains, Phase IV (KMG-IV): sequencing the most valuable type-strain genomes for metagenomic binning, comparative biology and taxonomic classification.</title>
        <authorList>
            <person name="Goeker M."/>
        </authorList>
    </citation>
    <scope>NUCLEOTIDE SEQUENCE [LARGE SCALE GENOMIC DNA]</scope>
    <source>
        <strain evidence="1 2">DSM 22999</strain>
    </source>
</reference>
<dbReference type="EMBL" id="QENU01000003">
    <property type="protein sequence ID" value="PVX40576.1"/>
    <property type="molecule type" value="Genomic_DNA"/>
</dbReference>
<proteinExistence type="predicted"/>
<dbReference type="Proteomes" id="UP000245909">
    <property type="component" value="Unassembled WGS sequence"/>
</dbReference>
<protein>
    <submittedName>
        <fullName evidence="1">Uncharacterized protein</fullName>
    </submittedName>
</protein>
<name>A0A2U0TAE0_9PAST</name>
<evidence type="ECO:0000313" key="1">
    <source>
        <dbReference type="EMBL" id="PVX40576.1"/>
    </source>
</evidence>
<dbReference type="RefSeq" id="WP_116631442.1">
    <property type="nucleotide sequence ID" value="NZ_QENU01000003.1"/>
</dbReference>
<evidence type="ECO:0000313" key="2">
    <source>
        <dbReference type="Proteomes" id="UP000245909"/>
    </source>
</evidence>
<dbReference type="AlphaFoldDB" id="A0A2U0TAE0"/>
<accession>A0A2U0TAE0</accession>
<gene>
    <name evidence="1" type="ORF">C8D76_103149</name>
</gene>
<keyword evidence="2" id="KW-1185">Reference proteome</keyword>
<organism evidence="1 2">
    <name type="scientific">Alitibacter langaaensis DSM 22999</name>
    <dbReference type="NCBI Taxonomy" id="1122935"/>
    <lineage>
        <taxon>Bacteria</taxon>
        <taxon>Pseudomonadati</taxon>
        <taxon>Pseudomonadota</taxon>
        <taxon>Gammaproteobacteria</taxon>
        <taxon>Pasteurellales</taxon>
        <taxon>Pasteurellaceae</taxon>
        <taxon>Alitibacter</taxon>
    </lineage>
</organism>
<comment type="caution">
    <text evidence="1">The sequence shown here is derived from an EMBL/GenBank/DDBJ whole genome shotgun (WGS) entry which is preliminary data.</text>
</comment>